<feature type="signal peptide" evidence="3">
    <location>
        <begin position="1"/>
        <end position="23"/>
    </location>
</feature>
<evidence type="ECO:0000256" key="1">
    <source>
        <dbReference type="ARBA" id="ARBA00008490"/>
    </source>
</evidence>
<gene>
    <name evidence="5" type="ORF">EGC77_16305</name>
    <name evidence="4" type="ORF">EGC80_00245</name>
</gene>
<reference evidence="4 6" key="1">
    <citation type="submission" date="2018-11" db="EMBL/GenBank/DDBJ databases">
        <title>Shewanella sp. M2.</title>
        <authorList>
            <person name="Hwang Y.J."/>
            <person name="Hwang C.Y."/>
        </authorList>
    </citation>
    <scope>NUCLEOTIDE SEQUENCE [LARGE SCALE GENOMIC DNA]</scope>
    <source>
        <strain evidence="4 6">M2</strain>
    </source>
</reference>
<dbReference type="InterPro" id="IPR018635">
    <property type="entry name" value="UPF0319"/>
</dbReference>
<dbReference type="AlphaFoldDB" id="A0A3N4EDT1"/>
<name>A0A3N4EDT1_9GAMM</name>
<evidence type="ECO:0000313" key="5">
    <source>
        <dbReference type="EMBL" id="RPA27794.1"/>
    </source>
</evidence>
<organism evidence="5 7">
    <name type="scientific">Shewanella psychromarinicola</name>
    <dbReference type="NCBI Taxonomy" id="2487742"/>
    <lineage>
        <taxon>Bacteria</taxon>
        <taxon>Pseudomonadati</taxon>
        <taxon>Pseudomonadota</taxon>
        <taxon>Gammaproteobacteria</taxon>
        <taxon>Alteromonadales</taxon>
        <taxon>Shewanellaceae</taxon>
        <taxon>Shewanella</taxon>
    </lineage>
</organism>
<evidence type="ECO:0000256" key="2">
    <source>
        <dbReference type="ARBA" id="ARBA00022729"/>
    </source>
</evidence>
<dbReference type="KEGG" id="spsr:EGC80_00245"/>
<evidence type="ECO:0000313" key="7">
    <source>
        <dbReference type="Proteomes" id="UP000278855"/>
    </source>
</evidence>
<dbReference type="Proteomes" id="UP000273778">
    <property type="component" value="Chromosome"/>
</dbReference>
<accession>A0A3N4EDT1</accession>
<dbReference type="PANTHER" id="PTHR38108:SF1">
    <property type="entry name" value="UPF0319 PROTEIN YCCT"/>
    <property type="match status" value="1"/>
</dbReference>
<reference evidence="5" key="3">
    <citation type="submission" date="2018-11" db="EMBL/GenBank/DDBJ databases">
        <authorList>
            <person name="Hwang Y.J."/>
            <person name="Hwang C.Y."/>
        </authorList>
    </citation>
    <scope>NUCLEOTIDE SEQUENCE</scope>
    <source>
        <strain evidence="5">R106</strain>
    </source>
</reference>
<keyword evidence="6" id="KW-1185">Reference proteome</keyword>
<sequence length="229" mass="25427">MEPHTMRHIIMLLCLTCSQWSIAASLQLPDSTETVLVNGKASEQSSVKLDLTLPDGMQQIAFRYQAHYRDNGRQDNFISDVVILRFQAEEQTYQLTLPAINSASDAKQFNAQPALGLIDQTGKTMAFTQDKLMKSGLQIGRDFAQENAQYNDSDAIAAIAPNTAIIRRLATAAMAIASEQGTQVMSNSAVPLVKKPEDITQAEVSRMLDYWYQKANNHTQAEFKAKINQ</sequence>
<evidence type="ECO:0000313" key="4">
    <source>
        <dbReference type="EMBL" id="AZG33513.1"/>
    </source>
</evidence>
<dbReference type="PANTHER" id="PTHR38108">
    <property type="entry name" value="UPF0319 PROTEIN YCCT"/>
    <property type="match status" value="1"/>
</dbReference>
<proteinExistence type="inferred from homology"/>
<reference evidence="7" key="2">
    <citation type="submission" date="2018-11" db="EMBL/GenBank/DDBJ databases">
        <title>Shewanella sp. R106.</title>
        <authorList>
            <person name="Hwang Y.J."/>
            <person name="Hwang C.Y."/>
        </authorList>
    </citation>
    <scope>NUCLEOTIDE SEQUENCE [LARGE SCALE GENOMIC DNA]</scope>
    <source>
        <strain evidence="7">R106</strain>
    </source>
</reference>
<dbReference type="OrthoDB" id="7058190at2"/>
<evidence type="ECO:0000256" key="3">
    <source>
        <dbReference type="SAM" id="SignalP"/>
    </source>
</evidence>
<dbReference type="Proteomes" id="UP000278855">
    <property type="component" value="Unassembled WGS sequence"/>
</dbReference>
<dbReference type="EMBL" id="CP034073">
    <property type="protein sequence ID" value="AZG33513.1"/>
    <property type="molecule type" value="Genomic_DNA"/>
</dbReference>
<feature type="chain" id="PRO_5018167517" evidence="3">
    <location>
        <begin position="24"/>
        <end position="229"/>
    </location>
</feature>
<protein>
    <submittedName>
        <fullName evidence="5">DUF2057 domain-containing protein</fullName>
    </submittedName>
</protein>
<evidence type="ECO:0000313" key="6">
    <source>
        <dbReference type="Proteomes" id="UP000273778"/>
    </source>
</evidence>
<dbReference type="EMBL" id="RKKB01000010">
    <property type="protein sequence ID" value="RPA27794.1"/>
    <property type="molecule type" value="Genomic_DNA"/>
</dbReference>
<dbReference type="Pfam" id="PF09829">
    <property type="entry name" value="DUF2057"/>
    <property type="match status" value="1"/>
</dbReference>
<keyword evidence="2 3" id="KW-0732">Signal</keyword>
<comment type="similarity">
    <text evidence="1">Belongs to the UPF0319 family.</text>
</comment>